<evidence type="ECO:0000259" key="2">
    <source>
        <dbReference type="PROSITE" id="PS50112"/>
    </source>
</evidence>
<dbReference type="Gene3D" id="3.30.70.270">
    <property type="match status" value="1"/>
</dbReference>
<feature type="transmembrane region" description="Helical" evidence="1">
    <location>
        <begin position="315"/>
        <end position="338"/>
    </location>
</feature>
<dbReference type="PROSITE" id="PS50112">
    <property type="entry name" value="PAS"/>
    <property type="match status" value="1"/>
</dbReference>
<dbReference type="InterPro" id="IPR000014">
    <property type="entry name" value="PAS"/>
</dbReference>
<evidence type="ECO:0000256" key="1">
    <source>
        <dbReference type="SAM" id="Phobius"/>
    </source>
</evidence>
<gene>
    <name evidence="5" type="ORF">J3998_06995</name>
</gene>
<dbReference type="InterPro" id="IPR000700">
    <property type="entry name" value="PAS-assoc_C"/>
</dbReference>
<dbReference type="Gene3D" id="3.30.450.20">
    <property type="entry name" value="PAS domain"/>
    <property type="match status" value="2"/>
</dbReference>
<comment type="caution">
    <text evidence="5">The sequence shown here is derived from an EMBL/GenBank/DDBJ whole genome shotgun (WGS) entry which is preliminary data.</text>
</comment>
<dbReference type="RefSeq" id="WP_208149182.1">
    <property type="nucleotide sequence ID" value="NZ_JAGETV010000009.1"/>
</dbReference>
<dbReference type="InterPro" id="IPR001610">
    <property type="entry name" value="PAC"/>
</dbReference>
<keyword evidence="1" id="KW-0812">Transmembrane</keyword>
<evidence type="ECO:0000259" key="4">
    <source>
        <dbReference type="PROSITE" id="PS50887"/>
    </source>
</evidence>
<accession>A0ABS3Q4X7</accession>
<dbReference type="Pfam" id="PF08447">
    <property type="entry name" value="PAS_3"/>
    <property type="match status" value="2"/>
</dbReference>
<feature type="transmembrane region" description="Helical" evidence="1">
    <location>
        <begin position="12"/>
        <end position="30"/>
    </location>
</feature>
<dbReference type="PANTHER" id="PTHR46663">
    <property type="entry name" value="DIGUANYLATE CYCLASE DGCT-RELATED"/>
    <property type="match status" value="1"/>
</dbReference>
<protein>
    <submittedName>
        <fullName evidence="5">Diguanylate cyclase</fullName>
    </submittedName>
</protein>
<feature type="domain" description="GGDEF" evidence="4">
    <location>
        <begin position="770"/>
        <end position="899"/>
    </location>
</feature>
<dbReference type="SMART" id="SM00267">
    <property type="entry name" value="GGDEF"/>
    <property type="match status" value="1"/>
</dbReference>
<dbReference type="NCBIfam" id="TIGR00229">
    <property type="entry name" value="sensory_box"/>
    <property type="match status" value="2"/>
</dbReference>
<dbReference type="InterPro" id="IPR052163">
    <property type="entry name" value="DGC-Regulatory_Protein"/>
</dbReference>
<dbReference type="Gene3D" id="2.10.70.100">
    <property type="match status" value="1"/>
</dbReference>
<dbReference type="InterPro" id="IPR029150">
    <property type="entry name" value="dCache_3"/>
</dbReference>
<keyword evidence="1" id="KW-1133">Transmembrane helix</keyword>
<dbReference type="SMART" id="SM00086">
    <property type="entry name" value="PAC"/>
    <property type="match status" value="2"/>
</dbReference>
<organism evidence="5 6">
    <name type="scientific">Thiomicrorhabdus marina</name>
    <dbReference type="NCBI Taxonomy" id="2818442"/>
    <lineage>
        <taxon>Bacteria</taxon>
        <taxon>Pseudomonadati</taxon>
        <taxon>Pseudomonadota</taxon>
        <taxon>Gammaproteobacteria</taxon>
        <taxon>Thiotrichales</taxon>
        <taxon>Piscirickettsiaceae</taxon>
        <taxon>Thiomicrorhabdus</taxon>
    </lineage>
</organism>
<name>A0ABS3Q4X7_9GAMM</name>
<dbReference type="CDD" id="cd00130">
    <property type="entry name" value="PAS"/>
    <property type="match status" value="2"/>
</dbReference>
<dbReference type="InterPro" id="IPR043128">
    <property type="entry name" value="Rev_trsase/Diguanyl_cyclase"/>
</dbReference>
<dbReference type="Proteomes" id="UP000664835">
    <property type="component" value="Unassembled WGS sequence"/>
</dbReference>
<dbReference type="Pfam" id="PF14827">
    <property type="entry name" value="dCache_3"/>
    <property type="match status" value="1"/>
</dbReference>
<dbReference type="SUPFAM" id="SSF55785">
    <property type="entry name" value="PYP-like sensor domain (PAS domain)"/>
    <property type="match status" value="2"/>
</dbReference>
<dbReference type="InterPro" id="IPR035965">
    <property type="entry name" value="PAS-like_dom_sf"/>
</dbReference>
<dbReference type="SUPFAM" id="SSF55073">
    <property type="entry name" value="Nucleotide cyclase"/>
    <property type="match status" value="1"/>
</dbReference>
<dbReference type="InterPro" id="IPR000160">
    <property type="entry name" value="GGDEF_dom"/>
</dbReference>
<sequence>MKTPQHLLKSPWQYFALYVVFVIVAALLLFQNYQEREQNVVNAQNHLVEVTHNSLLHGFANNAELIFENIIDKPFFQQRLFEANSADEERRQVIRDEIYNRLFPLYNSMDKFKLKQLHFHLHNNDSFLRFHRPNKFGDNLTDIRGTIAYVNRTGMSIQGFEEGRIFNGYRFVFPLFWNKQQAGSVETSVSMKVLMNAMARDLSGKVSFIIRRDIVESKVFQSEMSNYEVTPFSDDFMYEASLMHLNSRLQFAKILQAWRDQYGLKINDKTGIESHFLEIAGQGYMVSLLPVLNAISREPIGYLVYFQESNEQDLAVLEFIAVFLAVITVAALMLLLLYRSRSNEVALRQSEAIQRISLVRFEKAQQISNLGTWEYDPNTQQLYWSDQVFRIFDERPQSFEPTYDRFLSYVHPDDREQVDYAFRYALSHGTPYQVKHRIYRHDGSMIYVEEECEHQFDDNGMVVRSTGTIHDITNVVEREQRLERLGERYQALVERLPNLVYRFSWEAERRWKMDFANASARFYTGHYAYELLAKEIEFLQIIHPDDLERVQQYIYSTLQADKSYELEYRIQRPDGSVVVVSDSGQKVLDEDGMIQVEGVMTDITAQRQALEKLQKFIDTQKSIVILTDGHLMTFANQAYFNFFGIDRKQNPEVAQRCICDYFEPGEHFFDLSKLRLEDQHWVDAIMRIPPSQRNVAMKNAAGELITFAVEVSQFDERNFVVSFQDISDAFMEKLMWRQKASIDSLTSAYNRHFFELSIHSFIKIASREDKKIGLLMFDVDDFKQINDRYGHGKGDEVLKDLSNLLKRNLRESDLLIRWGGEEFVIVLAVENRQVLDKIAENLRSVIKRDLDSSVGMVTCSFGGTLINDQHDIEQAIKRADAGLYHVKENGKNGYQFVAIHDME</sequence>
<feature type="domain" description="PAS" evidence="2">
    <location>
        <begin position="485"/>
        <end position="561"/>
    </location>
</feature>
<feature type="domain" description="PAC" evidence="3">
    <location>
        <begin position="432"/>
        <end position="484"/>
    </location>
</feature>
<dbReference type="InterPro" id="IPR013655">
    <property type="entry name" value="PAS_fold_3"/>
</dbReference>
<dbReference type="NCBIfam" id="TIGR00254">
    <property type="entry name" value="GGDEF"/>
    <property type="match status" value="1"/>
</dbReference>
<proteinExistence type="predicted"/>
<feature type="domain" description="PAC" evidence="3">
    <location>
        <begin position="564"/>
        <end position="615"/>
    </location>
</feature>
<dbReference type="Pfam" id="PF00990">
    <property type="entry name" value="GGDEF"/>
    <property type="match status" value="1"/>
</dbReference>
<dbReference type="PROSITE" id="PS50887">
    <property type="entry name" value="GGDEF"/>
    <property type="match status" value="1"/>
</dbReference>
<evidence type="ECO:0000259" key="3">
    <source>
        <dbReference type="PROSITE" id="PS50113"/>
    </source>
</evidence>
<evidence type="ECO:0000313" key="5">
    <source>
        <dbReference type="EMBL" id="MBO1927322.1"/>
    </source>
</evidence>
<dbReference type="PANTHER" id="PTHR46663:SF2">
    <property type="entry name" value="GGDEF DOMAIN-CONTAINING PROTEIN"/>
    <property type="match status" value="1"/>
</dbReference>
<reference evidence="5 6" key="1">
    <citation type="submission" date="2021-03" db="EMBL/GenBank/DDBJ databases">
        <title>Thiomicrorhabdus sp.nov.,novel sulfur-oxidizing bacteria isolated from coastal sediment.</title>
        <authorList>
            <person name="Liu X."/>
        </authorList>
    </citation>
    <scope>NUCLEOTIDE SEQUENCE [LARGE SCALE GENOMIC DNA]</scope>
    <source>
        <strain evidence="5 6">6S2-11</strain>
    </source>
</reference>
<dbReference type="EMBL" id="JAGETV010000009">
    <property type="protein sequence ID" value="MBO1927322.1"/>
    <property type="molecule type" value="Genomic_DNA"/>
</dbReference>
<dbReference type="CDD" id="cd01949">
    <property type="entry name" value="GGDEF"/>
    <property type="match status" value="1"/>
</dbReference>
<dbReference type="PROSITE" id="PS50113">
    <property type="entry name" value="PAC"/>
    <property type="match status" value="2"/>
</dbReference>
<dbReference type="InterPro" id="IPR029787">
    <property type="entry name" value="Nucleotide_cyclase"/>
</dbReference>
<keyword evidence="6" id="KW-1185">Reference proteome</keyword>
<evidence type="ECO:0000313" key="6">
    <source>
        <dbReference type="Proteomes" id="UP000664835"/>
    </source>
</evidence>
<keyword evidence="1" id="KW-0472">Membrane</keyword>
<dbReference type="SMART" id="SM00091">
    <property type="entry name" value="PAS"/>
    <property type="match status" value="3"/>
</dbReference>